<name>A0A7D3Y1H9_9BACL</name>
<feature type="transmembrane region" description="Helical" evidence="1">
    <location>
        <begin position="256"/>
        <end position="274"/>
    </location>
</feature>
<dbReference type="EMBL" id="CP048104">
    <property type="protein sequence ID" value="QKG85360.1"/>
    <property type="molecule type" value="Genomic_DNA"/>
</dbReference>
<feature type="transmembrane region" description="Helical" evidence="1">
    <location>
        <begin position="24"/>
        <end position="42"/>
    </location>
</feature>
<feature type="transmembrane region" description="Helical" evidence="1">
    <location>
        <begin position="68"/>
        <end position="86"/>
    </location>
</feature>
<keyword evidence="1" id="KW-0472">Membrane</keyword>
<feature type="transmembrane region" description="Helical" evidence="1">
    <location>
        <begin position="174"/>
        <end position="196"/>
    </location>
</feature>
<evidence type="ECO:0008006" key="4">
    <source>
        <dbReference type="Google" id="ProtNLM"/>
    </source>
</evidence>
<feature type="transmembrane region" description="Helical" evidence="1">
    <location>
        <begin position="203"/>
        <end position="222"/>
    </location>
</feature>
<dbReference type="AlphaFoldDB" id="A0A7D3Y1H9"/>
<dbReference type="Proteomes" id="UP000503088">
    <property type="component" value="Chromosome"/>
</dbReference>
<sequence>MSKTGLRSFVVQDIKNALFQKRSIVILLLLGFVSFSVLDTLARHSVELSAEYNLADFLLVHFNDFNRVMYVISPLFLFLIGVLTLSQQDELRFLRCHSRWEWFSSKVIAMVLMAGIFLVTILLIASLVGIRPFSLQNEWSEATVLLSQDPKLSLAYGNVFRPELLSRLSPFQSVWISVFLLWGHLSFLGLVSLVINVGCKSRIWGTVGTLGFIFINATIYRMEIPSLDTYTLYANAMLSAHDFGYDASLPTLFQSSVYWILLVAVVVLIGYRFFRRMDINFGEKR</sequence>
<dbReference type="RefSeq" id="WP_173223948.1">
    <property type="nucleotide sequence ID" value="NZ_CP048104.1"/>
</dbReference>
<feature type="transmembrane region" description="Helical" evidence="1">
    <location>
        <begin position="107"/>
        <end position="130"/>
    </location>
</feature>
<proteinExistence type="predicted"/>
<keyword evidence="1" id="KW-0812">Transmembrane</keyword>
<keyword evidence="3" id="KW-1185">Reference proteome</keyword>
<dbReference type="KEGG" id="kpul:GXN76_13330"/>
<gene>
    <name evidence="2" type="ORF">GXN76_13330</name>
</gene>
<accession>A0A7D3Y1H9</accession>
<protein>
    <recommendedName>
        <fullName evidence="4">ABC transporter permease subunit</fullName>
    </recommendedName>
</protein>
<evidence type="ECO:0000313" key="2">
    <source>
        <dbReference type="EMBL" id="QKG85360.1"/>
    </source>
</evidence>
<evidence type="ECO:0000256" key="1">
    <source>
        <dbReference type="SAM" id="Phobius"/>
    </source>
</evidence>
<keyword evidence="1" id="KW-1133">Transmembrane helix</keyword>
<evidence type="ECO:0000313" key="3">
    <source>
        <dbReference type="Proteomes" id="UP000503088"/>
    </source>
</evidence>
<organism evidence="2 3">
    <name type="scientific">Kroppenstedtia pulmonis</name>
    <dbReference type="NCBI Taxonomy" id="1380685"/>
    <lineage>
        <taxon>Bacteria</taxon>
        <taxon>Bacillati</taxon>
        <taxon>Bacillota</taxon>
        <taxon>Bacilli</taxon>
        <taxon>Bacillales</taxon>
        <taxon>Thermoactinomycetaceae</taxon>
        <taxon>Kroppenstedtia</taxon>
    </lineage>
</organism>
<reference evidence="2 3" key="1">
    <citation type="submission" date="2020-01" db="EMBL/GenBank/DDBJ databases">
        <authorList>
            <person name="Gulvik C.A."/>
            <person name="Batra D.G."/>
        </authorList>
    </citation>
    <scope>NUCLEOTIDE SEQUENCE [LARGE SCALE GENOMIC DNA]</scope>
    <source>
        <strain evidence="2 3">W9323</strain>
    </source>
</reference>